<dbReference type="Proteomes" id="UP001293718">
    <property type="component" value="Unassembled WGS sequence"/>
</dbReference>
<sequence>MPKNPARPGSHFADRHAAEQALALTLPMIEAAMSDPQVSGCGFFYVVVMDPALTPADGAFEDAILLEHAVGDRSRWDADYAAFARDKARLAWTLGDTHALQTRQPHRLREGDSLLWGSVVLDGIVVAASGAFPWFDEAFATALAANLRAIAKQRHAAALEKRQLSAGG</sequence>
<proteinExistence type="predicted"/>
<comment type="caution">
    <text evidence="1">The sequence shown here is derived from an EMBL/GenBank/DDBJ whole genome shotgun (WGS) entry which is preliminary data.</text>
</comment>
<reference evidence="1 2" key="1">
    <citation type="submission" date="2023-11" db="EMBL/GenBank/DDBJ databases">
        <title>Draft genome of Azohydromonas lata strain H1 (DSM1123), a polyhydroxyalkanoate producer.</title>
        <authorList>
            <person name="Traversa D."/>
            <person name="D'Addabbo P."/>
            <person name="Pazzani C."/>
            <person name="Manzari C."/>
            <person name="Chiara M."/>
            <person name="Scrascia M."/>
        </authorList>
    </citation>
    <scope>NUCLEOTIDE SEQUENCE [LARGE SCALE GENOMIC DNA]</scope>
    <source>
        <strain evidence="1 2">H1</strain>
    </source>
</reference>
<protein>
    <submittedName>
        <fullName evidence="1">Uncharacterized protein</fullName>
    </submittedName>
</protein>
<gene>
    <name evidence="1" type="ORF">SM757_19100</name>
</gene>
<accession>A0ABU5IIX1</accession>
<dbReference type="RefSeq" id="WP_322466707.1">
    <property type="nucleotide sequence ID" value="NZ_JAXOJX010000033.1"/>
</dbReference>
<evidence type="ECO:0000313" key="2">
    <source>
        <dbReference type="Proteomes" id="UP001293718"/>
    </source>
</evidence>
<keyword evidence="2" id="KW-1185">Reference proteome</keyword>
<dbReference type="EMBL" id="JAXOJX010000033">
    <property type="protein sequence ID" value="MDZ5458690.1"/>
    <property type="molecule type" value="Genomic_DNA"/>
</dbReference>
<organism evidence="1 2">
    <name type="scientific">Azohydromonas lata</name>
    <dbReference type="NCBI Taxonomy" id="45677"/>
    <lineage>
        <taxon>Bacteria</taxon>
        <taxon>Pseudomonadati</taxon>
        <taxon>Pseudomonadota</taxon>
        <taxon>Betaproteobacteria</taxon>
        <taxon>Burkholderiales</taxon>
        <taxon>Sphaerotilaceae</taxon>
        <taxon>Azohydromonas</taxon>
    </lineage>
</organism>
<evidence type="ECO:0000313" key="1">
    <source>
        <dbReference type="EMBL" id="MDZ5458690.1"/>
    </source>
</evidence>
<name>A0ABU5IIX1_9BURK</name>